<dbReference type="InParanoid" id="A0A139W8S7"/>
<gene>
    <name evidence="1" type="primary">AUGUSTUS-3.0.2_31883</name>
    <name evidence="1" type="ORF">TcasGA2_TC031883</name>
</gene>
<dbReference type="Proteomes" id="UP000007266">
    <property type="component" value="Unassembled WGS sequence"/>
</dbReference>
<organism evidence="1 2">
    <name type="scientific">Tribolium castaneum</name>
    <name type="common">Red flour beetle</name>
    <dbReference type="NCBI Taxonomy" id="7070"/>
    <lineage>
        <taxon>Eukaryota</taxon>
        <taxon>Metazoa</taxon>
        <taxon>Ecdysozoa</taxon>
        <taxon>Arthropoda</taxon>
        <taxon>Hexapoda</taxon>
        <taxon>Insecta</taxon>
        <taxon>Pterygota</taxon>
        <taxon>Neoptera</taxon>
        <taxon>Endopterygota</taxon>
        <taxon>Coleoptera</taxon>
        <taxon>Polyphaga</taxon>
        <taxon>Cucujiformia</taxon>
        <taxon>Tenebrionidae</taxon>
        <taxon>Tenebrionidae incertae sedis</taxon>
        <taxon>Tribolium</taxon>
    </lineage>
</organism>
<sequence>MRSKTRAHSLPSAVYLMHTIISKKLVSHAKVEIKPHCYG</sequence>
<reference evidence="1 2" key="2">
    <citation type="journal article" date="2010" name="Nucleic Acids Res.">
        <title>BeetleBase in 2010: revisions to provide comprehensive genomic information for Tribolium castaneum.</title>
        <authorList>
            <person name="Kim H.S."/>
            <person name="Murphy T."/>
            <person name="Xia J."/>
            <person name="Caragea D."/>
            <person name="Park Y."/>
            <person name="Beeman R.W."/>
            <person name="Lorenzen M.D."/>
            <person name="Butcher S."/>
            <person name="Manak J.R."/>
            <person name="Brown S.J."/>
        </authorList>
    </citation>
    <scope>NUCLEOTIDE SEQUENCE [LARGE SCALE GENOMIC DNA]</scope>
    <source>
        <strain evidence="1 2">Georgia GA2</strain>
    </source>
</reference>
<dbReference type="EMBL" id="KQ973032">
    <property type="protein sequence ID" value="KXZ75690.1"/>
    <property type="molecule type" value="Genomic_DNA"/>
</dbReference>
<accession>A0A139W8S7</accession>
<keyword evidence="2" id="KW-1185">Reference proteome</keyword>
<dbReference type="AlphaFoldDB" id="A0A139W8S7"/>
<evidence type="ECO:0000313" key="1">
    <source>
        <dbReference type="EMBL" id="KXZ75690.1"/>
    </source>
</evidence>
<reference evidence="1 2" key="1">
    <citation type="journal article" date="2008" name="Nature">
        <title>The genome of the model beetle and pest Tribolium castaneum.</title>
        <authorList>
            <consortium name="Tribolium Genome Sequencing Consortium"/>
            <person name="Richards S."/>
            <person name="Gibbs R.A."/>
            <person name="Weinstock G.M."/>
            <person name="Brown S.J."/>
            <person name="Denell R."/>
            <person name="Beeman R.W."/>
            <person name="Gibbs R."/>
            <person name="Beeman R.W."/>
            <person name="Brown S.J."/>
            <person name="Bucher G."/>
            <person name="Friedrich M."/>
            <person name="Grimmelikhuijzen C.J."/>
            <person name="Klingler M."/>
            <person name="Lorenzen M."/>
            <person name="Richards S."/>
            <person name="Roth S."/>
            <person name="Schroder R."/>
            <person name="Tautz D."/>
            <person name="Zdobnov E.M."/>
            <person name="Muzny D."/>
            <person name="Gibbs R.A."/>
            <person name="Weinstock G.M."/>
            <person name="Attaway T."/>
            <person name="Bell S."/>
            <person name="Buhay C.J."/>
            <person name="Chandrabose M.N."/>
            <person name="Chavez D."/>
            <person name="Clerk-Blankenburg K.P."/>
            <person name="Cree A."/>
            <person name="Dao M."/>
            <person name="Davis C."/>
            <person name="Chacko J."/>
            <person name="Dinh H."/>
            <person name="Dugan-Rocha S."/>
            <person name="Fowler G."/>
            <person name="Garner T.T."/>
            <person name="Garnes J."/>
            <person name="Gnirke A."/>
            <person name="Hawes A."/>
            <person name="Hernandez J."/>
            <person name="Hines S."/>
            <person name="Holder M."/>
            <person name="Hume J."/>
            <person name="Jhangiani S.N."/>
            <person name="Joshi V."/>
            <person name="Khan Z.M."/>
            <person name="Jackson L."/>
            <person name="Kovar C."/>
            <person name="Kowis A."/>
            <person name="Lee S."/>
            <person name="Lewis L.R."/>
            <person name="Margolis J."/>
            <person name="Morgan M."/>
            <person name="Nazareth L.V."/>
            <person name="Nguyen N."/>
            <person name="Okwuonu G."/>
            <person name="Parker D."/>
            <person name="Richards S."/>
            <person name="Ruiz S.J."/>
            <person name="Santibanez J."/>
            <person name="Savard J."/>
            <person name="Scherer S.E."/>
            <person name="Schneider B."/>
            <person name="Sodergren E."/>
            <person name="Tautz D."/>
            <person name="Vattahil S."/>
            <person name="Villasana D."/>
            <person name="White C.S."/>
            <person name="Wright R."/>
            <person name="Park Y."/>
            <person name="Beeman R.W."/>
            <person name="Lord J."/>
            <person name="Oppert B."/>
            <person name="Lorenzen M."/>
            <person name="Brown S."/>
            <person name="Wang L."/>
            <person name="Savard J."/>
            <person name="Tautz D."/>
            <person name="Richards S."/>
            <person name="Weinstock G."/>
            <person name="Gibbs R.A."/>
            <person name="Liu Y."/>
            <person name="Worley K."/>
            <person name="Weinstock G."/>
            <person name="Elsik C.G."/>
            <person name="Reese J.T."/>
            <person name="Elhaik E."/>
            <person name="Landan G."/>
            <person name="Graur D."/>
            <person name="Arensburger P."/>
            <person name="Atkinson P."/>
            <person name="Beeman R.W."/>
            <person name="Beidler J."/>
            <person name="Brown S.J."/>
            <person name="Demuth J.P."/>
            <person name="Drury D.W."/>
            <person name="Du Y.Z."/>
            <person name="Fujiwara H."/>
            <person name="Lorenzen M."/>
            <person name="Maselli V."/>
            <person name="Osanai M."/>
            <person name="Park Y."/>
            <person name="Robertson H.M."/>
            <person name="Tu Z."/>
            <person name="Wang J.J."/>
            <person name="Wang S."/>
            <person name="Richards S."/>
            <person name="Song H."/>
            <person name="Zhang L."/>
            <person name="Sodergren E."/>
            <person name="Werner D."/>
            <person name="Stanke M."/>
            <person name="Morgenstern B."/>
            <person name="Solovyev V."/>
            <person name="Kosarev P."/>
            <person name="Brown G."/>
            <person name="Chen H.C."/>
            <person name="Ermolaeva O."/>
            <person name="Hlavina W."/>
            <person name="Kapustin Y."/>
            <person name="Kiryutin B."/>
            <person name="Kitts P."/>
            <person name="Maglott D."/>
            <person name="Pruitt K."/>
            <person name="Sapojnikov V."/>
            <person name="Souvorov A."/>
            <person name="Mackey A.J."/>
            <person name="Waterhouse R.M."/>
            <person name="Wyder S."/>
            <person name="Zdobnov E.M."/>
            <person name="Zdobnov E.M."/>
            <person name="Wyder S."/>
            <person name="Kriventseva E.V."/>
            <person name="Kadowaki T."/>
            <person name="Bork P."/>
            <person name="Aranda M."/>
            <person name="Bao R."/>
            <person name="Beermann A."/>
            <person name="Berns N."/>
            <person name="Bolognesi R."/>
            <person name="Bonneton F."/>
            <person name="Bopp D."/>
            <person name="Brown S.J."/>
            <person name="Bucher G."/>
            <person name="Butts T."/>
            <person name="Chaumot A."/>
            <person name="Denell R.E."/>
            <person name="Ferrier D.E."/>
            <person name="Friedrich M."/>
            <person name="Gordon C.M."/>
            <person name="Jindra M."/>
            <person name="Klingler M."/>
            <person name="Lan Q."/>
            <person name="Lattorff H.M."/>
            <person name="Laudet V."/>
            <person name="von Levetsow C."/>
            <person name="Liu Z."/>
            <person name="Lutz R."/>
            <person name="Lynch J.A."/>
            <person name="da Fonseca R.N."/>
            <person name="Posnien N."/>
            <person name="Reuter R."/>
            <person name="Roth S."/>
            <person name="Savard J."/>
            <person name="Schinko J.B."/>
            <person name="Schmitt C."/>
            <person name="Schoppmeier M."/>
            <person name="Schroder R."/>
            <person name="Shippy T.D."/>
            <person name="Simonnet F."/>
            <person name="Marques-Souza H."/>
            <person name="Tautz D."/>
            <person name="Tomoyasu Y."/>
            <person name="Trauner J."/>
            <person name="Van der Zee M."/>
            <person name="Vervoort M."/>
            <person name="Wittkopp N."/>
            <person name="Wimmer E.A."/>
            <person name="Yang X."/>
            <person name="Jones A.K."/>
            <person name="Sattelle D.B."/>
            <person name="Ebert P.R."/>
            <person name="Nelson D."/>
            <person name="Scott J.G."/>
            <person name="Beeman R.W."/>
            <person name="Muthukrishnan S."/>
            <person name="Kramer K.J."/>
            <person name="Arakane Y."/>
            <person name="Beeman R.W."/>
            <person name="Zhu Q."/>
            <person name="Hogenkamp D."/>
            <person name="Dixit R."/>
            <person name="Oppert B."/>
            <person name="Jiang H."/>
            <person name="Zou Z."/>
            <person name="Marshall J."/>
            <person name="Elpidina E."/>
            <person name="Vinokurov K."/>
            <person name="Oppert C."/>
            <person name="Zou Z."/>
            <person name="Evans J."/>
            <person name="Lu Z."/>
            <person name="Zhao P."/>
            <person name="Sumathipala N."/>
            <person name="Altincicek B."/>
            <person name="Vilcinskas A."/>
            <person name="Williams M."/>
            <person name="Hultmark D."/>
            <person name="Hetru C."/>
            <person name="Jiang H."/>
            <person name="Grimmelikhuijzen C.J."/>
            <person name="Hauser F."/>
            <person name="Cazzamali G."/>
            <person name="Williamson M."/>
            <person name="Park Y."/>
            <person name="Li B."/>
            <person name="Tanaka Y."/>
            <person name="Predel R."/>
            <person name="Neupert S."/>
            <person name="Schachtner J."/>
            <person name="Verleyen P."/>
            <person name="Raible F."/>
            <person name="Bork P."/>
            <person name="Friedrich M."/>
            <person name="Walden K.K."/>
            <person name="Robertson H.M."/>
            <person name="Angeli S."/>
            <person name="Foret S."/>
            <person name="Bucher G."/>
            <person name="Schuetz S."/>
            <person name="Maleszka R."/>
            <person name="Wimmer E.A."/>
            <person name="Beeman R.W."/>
            <person name="Lorenzen M."/>
            <person name="Tomoyasu Y."/>
            <person name="Miller S.C."/>
            <person name="Grossmann D."/>
            <person name="Bucher G."/>
        </authorList>
    </citation>
    <scope>NUCLEOTIDE SEQUENCE [LARGE SCALE GENOMIC DNA]</scope>
    <source>
        <strain evidence="1 2">Georgia GA2</strain>
    </source>
</reference>
<protein>
    <submittedName>
        <fullName evidence="1">Uncharacterized protein</fullName>
    </submittedName>
</protein>
<evidence type="ECO:0000313" key="2">
    <source>
        <dbReference type="Proteomes" id="UP000007266"/>
    </source>
</evidence>
<proteinExistence type="predicted"/>
<name>A0A139W8S7_TRICA</name>